<keyword evidence="1" id="KW-0472">Membrane</keyword>
<feature type="transmembrane region" description="Helical" evidence="1">
    <location>
        <begin position="151"/>
        <end position="184"/>
    </location>
</feature>
<feature type="signal peptide" evidence="2">
    <location>
        <begin position="1"/>
        <end position="26"/>
    </location>
</feature>
<dbReference type="AlphaFoldDB" id="A0A6G9Z4E6"/>
<organism evidence="4 5">
    <name type="scientific">Nocardia terpenica</name>
    <dbReference type="NCBI Taxonomy" id="455432"/>
    <lineage>
        <taxon>Bacteria</taxon>
        <taxon>Bacillati</taxon>
        <taxon>Actinomycetota</taxon>
        <taxon>Actinomycetes</taxon>
        <taxon>Mycobacteriales</taxon>
        <taxon>Nocardiaceae</taxon>
        <taxon>Nocardia</taxon>
    </lineage>
</organism>
<keyword evidence="1" id="KW-0812">Transmembrane</keyword>
<sequence>MRFTKFAATAVLAAAATGITAGTAYADPAAPAAGQVQAQPAPSVHGEDHGVSYTAQLADAGKSVVTTVTGGRFGLAADGSSVALTDAAGNVVTRVPLTAQAADGKTVDIAAAIAADGSTLTLSPKAATVTAKDISSQQWFFDELQRASLGAAVGAVIGGLIGLVLGIFPVIPGAAIGAVVGLLVAGGRPLLDAGAAYFGGQP</sequence>
<feature type="domain" description="DUF8020" evidence="3">
    <location>
        <begin position="50"/>
        <end position="125"/>
    </location>
</feature>
<keyword evidence="2" id="KW-0732">Signal</keyword>
<accession>A0A6G9Z4E6</accession>
<protein>
    <recommendedName>
        <fullName evidence="3">DUF8020 domain-containing protein</fullName>
    </recommendedName>
</protein>
<evidence type="ECO:0000313" key="5">
    <source>
        <dbReference type="Proteomes" id="UP000500953"/>
    </source>
</evidence>
<name>A0A6G9Z4E6_9NOCA</name>
<evidence type="ECO:0000313" key="4">
    <source>
        <dbReference type="EMBL" id="QIS19883.1"/>
    </source>
</evidence>
<proteinExistence type="predicted"/>
<reference evidence="4 5" key="1">
    <citation type="journal article" date="2019" name="ACS Chem. Biol.">
        <title>Identification and Mobilization of a Cryptic Antibiotic Biosynthesis Gene Locus from a Human-Pathogenic Nocardia Isolate.</title>
        <authorList>
            <person name="Herisse M."/>
            <person name="Ishida K."/>
            <person name="Porter J.L."/>
            <person name="Howden B."/>
            <person name="Hertweck C."/>
            <person name="Stinear T.P."/>
            <person name="Pidot S.J."/>
        </authorList>
    </citation>
    <scope>NUCLEOTIDE SEQUENCE [LARGE SCALE GENOMIC DNA]</scope>
    <source>
        <strain evidence="4 5">AUSMDU00012715</strain>
    </source>
</reference>
<dbReference type="InterPro" id="IPR058333">
    <property type="entry name" value="DUF8020"/>
</dbReference>
<dbReference type="Proteomes" id="UP000500953">
    <property type="component" value="Chromosome"/>
</dbReference>
<evidence type="ECO:0000256" key="2">
    <source>
        <dbReference type="SAM" id="SignalP"/>
    </source>
</evidence>
<dbReference type="Pfam" id="PF26059">
    <property type="entry name" value="DUF8020"/>
    <property type="match status" value="1"/>
</dbReference>
<keyword evidence="1" id="KW-1133">Transmembrane helix</keyword>
<dbReference type="RefSeq" id="WP_167487214.1">
    <property type="nucleotide sequence ID" value="NZ_CP046173.1"/>
</dbReference>
<feature type="chain" id="PRO_5026051958" description="DUF8020 domain-containing protein" evidence="2">
    <location>
        <begin position="27"/>
        <end position="202"/>
    </location>
</feature>
<evidence type="ECO:0000256" key="1">
    <source>
        <dbReference type="SAM" id="Phobius"/>
    </source>
</evidence>
<dbReference type="EMBL" id="CP046173">
    <property type="protein sequence ID" value="QIS19883.1"/>
    <property type="molecule type" value="Genomic_DNA"/>
</dbReference>
<evidence type="ECO:0000259" key="3">
    <source>
        <dbReference type="Pfam" id="PF26059"/>
    </source>
</evidence>
<gene>
    <name evidence="4" type="ORF">F6W96_17870</name>
</gene>